<feature type="transmembrane region" description="Helical" evidence="17">
    <location>
        <begin position="128"/>
        <end position="145"/>
    </location>
</feature>
<keyword evidence="12" id="KW-0594">Phospholipid biosynthesis</keyword>
<comment type="similarity">
    <text evidence="3 16">Belongs to the CDP-alcohol phosphatidyltransferase class-I family.</text>
</comment>
<dbReference type="AlphaFoldDB" id="B3QWV6"/>
<evidence type="ECO:0000256" key="2">
    <source>
        <dbReference type="ARBA" id="ARBA00005042"/>
    </source>
</evidence>
<keyword evidence="9 17" id="KW-1133">Transmembrane helix</keyword>
<dbReference type="EC" id="2.7.8.5" evidence="4 15"/>
<dbReference type="Gene3D" id="1.20.120.1760">
    <property type="match status" value="1"/>
</dbReference>
<evidence type="ECO:0000256" key="6">
    <source>
        <dbReference type="ARBA" id="ARBA00022516"/>
    </source>
</evidence>
<evidence type="ECO:0000256" key="1">
    <source>
        <dbReference type="ARBA" id="ARBA00004141"/>
    </source>
</evidence>
<dbReference type="STRING" id="517418.Ctha_0852"/>
<keyword evidence="8 17" id="KW-0812">Transmembrane</keyword>
<keyword evidence="7 16" id="KW-0808">Transferase</keyword>
<feature type="transmembrane region" description="Helical" evidence="17">
    <location>
        <begin position="165"/>
        <end position="186"/>
    </location>
</feature>
<dbReference type="InterPro" id="IPR048254">
    <property type="entry name" value="CDP_ALCOHOL_P_TRANSF_CS"/>
</dbReference>
<dbReference type="GO" id="GO:0016020">
    <property type="term" value="C:membrane"/>
    <property type="evidence" value="ECO:0007669"/>
    <property type="project" value="UniProtKB-SubCell"/>
</dbReference>
<comment type="pathway">
    <text evidence="2">Phospholipid metabolism; phosphatidylglycerol biosynthesis; phosphatidylglycerol from CDP-diacylglycerol: step 1/2.</text>
</comment>
<dbReference type="Proteomes" id="UP000001208">
    <property type="component" value="Chromosome"/>
</dbReference>
<evidence type="ECO:0000256" key="15">
    <source>
        <dbReference type="NCBIfam" id="TIGR00560"/>
    </source>
</evidence>
<evidence type="ECO:0000256" key="8">
    <source>
        <dbReference type="ARBA" id="ARBA00022692"/>
    </source>
</evidence>
<dbReference type="InterPro" id="IPR043130">
    <property type="entry name" value="CDP-OH_PTrfase_TM_dom"/>
</dbReference>
<dbReference type="GO" id="GO:0046474">
    <property type="term" value="P:glycerophospholipid biosynthetic process"/>
    <property type="evidence" value="ECO:0007669"/>
    <property type="project" value="TreeGrafter"/>
</dbReference>
<proteinExistence type="inferred from homology"/>
<evidence type="ECO:0000256" key="3">
    <source>
        <dbReference type="ARBA" id="ARBA00010441"/>
    </source>
</evidence>
<comment type="subcellular location">
    <subcellularLocation>
        <location evidence="1">Membrane</location>
        <topology evidence="1">Multi-pass membrane protein</topology>
    </subcellularLocation>
</comment>
<dbReference type="GO" id="GO:0008444">
    <property type="term" value="F:CDP-diacylglycerol-glycerol-3-phosphate 3-phosphatidyltransferase activity"/>
    <property type="evidence" value="ECO:0007669"/>
    <property type="project" value="UniProtKB-UniRule"/>
</dbReference>
<evidence type="ECO:0000256" key="9">
    <source>
        <dbReference type="ARBA" id="ARBA00022989"/>
    </source>
</evidence>
<dbReference type="EMBL" id="CP001100">
    <property type="protein sequence ID" value="ACF13320.1"/>
    <property type="molecule type" value="Genomic_DNA"/>
</dbReference>
<evidence type="ECO:0000256" key="14">
    <source>
        <dbReference type="ARBA" id="ARBA00048586"/>
    </source>
</evidence>
<dbReference type="RefSeq" id="WP_012499404.1">
    <property type="nucleotide sequence ID" value="NC_011026.1"/>
</dbReference>
<evidence type="ECO:0000313" key="19">
    <source>
        <dbReference type="Proteomes" id="UP000001208"/>
    </source>
</evidence>
<feature type="transmembrane region" description="Helical" evidence="17">
    <location>
        <begin position="69"/>
        <end position="84"/>
    </location>
</feature>
<evidence type="ECO:0000256" key="7">
    <source>
        <dbReference type="ARBA" id="ARBA00022679"/>
    </source>
</evidence>
<keyword evidence="13" id="KW-1208">Phospholipid metabolism</keyword>
<dbReference type="PANTHER" id="PTHR14269:SF62">
    <property type="entry name" value="CDP-DIACYLGLYCEROL--GLYCEROL-3-PHOSPHATE 3-PHOSPHATIDYLTRANSFERASE 1, CHLOROPLASTIC"/>
    <property type="match status" value="1"/>
</dbReference>
<dbReference type="KEGG" id="cts:Ctha_0852"/>
<evidence type="ECO:0000256" key="17">
    <source>
        <dbReference type="SAM" id="Phobius"/>
    </source>
</evidence>
<keyword evidence="10" id="KW-0443">Lipid metabolism</keyword>
<keyword evidence="6" id="KW-0444">Lipid biosynthesis</keyword>
<dbReference type="NCBIfam" id="TIGR00560">
    <property type="entry name" value="pgsA"/>
    <property type="match status" value="1"/>
</dbReference>
<dbReference type="Pfam" id="PF01066">
    <property type="entry name" value="CDP-OH_P_transf"/>
    <property type="match status" value="1"/>
</dbReference>
<keyword evidence="11 17" id="KW-0472">Membrane</keyword>
<evidence type="ECO:0000256" key="10">
    <source>
        <dbReference type="ARBA" id="ARBA00023098"/>
    </source>
</evidence>
<accession>B3QWV6</accession>
<dbReference type="PANTHER" id="PTHR14269">
    <property type="entry name" value="CDP-DIACYLGLYCEROL--GLYCEROL-3-PHOSPHATE 3-PHOSPHATIDYLTRANSFERASE-RELATED"/>
    <property type="match status" value="1"/>
</dbReference>
<evidence type="ECO:0000256" key="11">
    <source>
        <dbReference type="ARBA" id="ARBA00023136"/>
    </source>
</evidence>
<name>B3QWV6_CHLT3</name>
<organism evidence="18 19">
    <name type="scientific">Chloroherpeton thalassium (strain ATCC 35110 / GB-78)</name>
    <dbReference type="NCBI Taxonomy" id="517418"/>
    <lineage>
        <taxon>Bacteria</taxon>
        <taxon>Pseudomonadati</taxon>
        <taxon>Chlorobiota</taxon>
        <taxon>Chlorobiia</taxon>
        <taxon>Chlorobiales</taxon>
        <taxon>Chloroherpetonaceae</taxon>
        <taxon>Chloroherpeton</taxon>
    </lineage>
</organism>
<evidence type="ECO:0000256" key="5">
    <source>
        <dbReference type="ARBA" id="ARBA00014944"/>
    </source>
</evidence>
<keyword evidence="19" id="KW-1185">Reference proteome</keyword>
<dbReference type="InterPro" id="IPR004570">
    <property type="entry name" value="Phosphatidylglycerol_P_synth"/>
</dbReference>
<protein>
    <recommendedName>
        <fullName evidence="5 15">CDP-diacylglycerol--glycerol-3-phosphate 3-phosphatidyltransferase</fullName>
        <ecNumber evidence="4 15">2.7.8.5</ecNumber>
    </recommendedName>
</protein>
<feature type="transmembrane region" description="Helical" evidence="17">
    <location>
        <begin position="7"/>
        <end position="25"/>
    </location>
</feature>
<gene>
    <name evidence="18" type="ordered locus">Ctha_0852</name>
</gene>
<dbReference type="HOGENOM" id="CLU_051314_2_3_10"/>
<dbReference type="eggNOG" id="COG0558">
    <property type="taxonomic scope" value="Bacteria"/>
</dbReference>
<dbReference type="PIRSF" id="PIRSF000847">
    <property type="entry name" value="Phos_ph_gly_syn"/>
    <property type="match status" value="1"/>
</dbReference>
<evidence type="ECO:0000256" key="4">
    <source>
        <dbReference type="ARBA" id="ARBA00013170"/>
    </source>
</evidence>
<reference evidence="18 19" key="1">
    <citation type="submission" date="2008-06" db="EMBL/GenBank/DDBJ databases">
        <title>Complete sequence of Chloroherpeton thalassium ATCC 35110.</title>
        <authorList>
            <consortium name="US DOE Joint Genome Institute"/>
            <person name="Lucas S."/>
            <person name="Copeland A."/>
            <person name="Lapidus A."/>
            <person name="Glavina del Rio T."/>
            <person name="Dalin E."/>
            <person name="Tice H."/>
            <person name="Bruce D."/>
            <person name="Goodwin L."/>
            <person name="Pitluck S."/>
            <person name="Schmutz J."/>
            <person name="Larimer F."/>
            <person name="Land M."/>
            <person name="Hauser L."/>
            <person name="Kyrpides N."/>
            <person name="Mikhailova N."/>
            <person name="Liu Z."/>
            <person name="Li T."/>
            <person name="Zhao F."/>
            <person name="Overmann J."/>
            <person name="Bryant D.A."/>
            <person name="Richardson P."/>
        </authorList>
    </citation>
    <scope>NUCLEOTIDE SEQUENCE [LARGE SCALE GENOMIC DNA]</scope>
    <source>
        <strain evidence="19">ATCC 35110 / GB-78</strain>
    </source>
</reference>
<sequence>MQMTLPNQLTTLRILLTPLFIWLTISDDPHLRLWGVVVFVVASLTDLYDGYHARKYGVVTRWGAFMDPLADKILITSAFLVYVFEGYVELWMVLVIAFRDIVVTLLRIYAEVKDKPVITSKSAKLKTFFQNVFAYVMLLFMFLKEEVFFGSETASTMTAVLKSPWINHSMLALTIFTIYTGISYLIENWPSLRDAYLGIRSSLKAII</sequence>
<evidence type="ECO:0000256" key="16">
    <source>
        <dbReference type="RuleBase" id="RU003750"/>
    </source>
</evidence>
<evidence type="ECO:0000256" key="13">
    <source>
        <dbReference type="ARBA" id="ARBA00023264"/>
    </source>
</evidence>
<comment type="catalytic activity">
    <reaction evidence="14">
        <text>a CDP-1,2-diacyl-sn-glycerol + sn-glycerol 3-phosphate = a 1,2-diacyl-sn-glycero-3-phospho-(1'-sn-glycero-3'-phosphate) + CMP + H(+)</text>
        <dbReference type="Rhea" id="RHEA:12593"/>
        <dbReference type="ChEBI" id="CHEBI:15378"/>
        <dbReference type="ChEBI" id="CHEBI:57597"/>
        <dbReference type="ChEBI" id="CHEBI:58332"/>
        <dbReference type="ChEBI" id="CHEBI:60110"/>
        <dbReference type="ChEBI" id="CHEBI:60377"/>
        <dbReference type="EC" id="2.7.8.5"/>
    </reaction>
</comment>
<dbReference type="InterPro" id="IPR050324">
    <property type="entry name" value="CDP-alcohol_PTase-I"/>
</dbReference>
<dbReference type="InterPro" id="IPR000462">
    <property type="entry name" value="CDP-OH_P_trans"/>
</dbReference>
<evidence type="ECO:0000313" key="18">
    <source>
        <dbReference type="EMBL" id="ACF13320.1"/>
    </source>
</evidence>
<dbReference type="PROSITE" id="PS00379">
    <property type="entry name" value="CDP_ALCOHOL_P_TRANSF"/>
    <property type="match status" value="1"/>
</dbReference>
<evidence type="ECO:0000256" key="12">
    <source>
        <dbReference type="ARBA" id="ARBA00023209"/>
    </source>
</evidence>